<dbReference type="PANTHER" id="PTHR39596:SF4">
    <property type="entry name" value="HET DOMAIN PROTEIN (AFU_ORTHOLOGUE AFUA_3G03140)-RELATED"/>
    <property type="match status" value="1"/>
</dbReference>
<dbReference type="EMBL" id="KE720780">
    <property type="protein sequence ID" value="ERF76170.1"/>
    <property type="molecule type" value="Genomic_DNA"/>
</dbReference>
<dbReference type="eggNOG" id="ENOG502SK6F">
    <property type="taxonomic scope" value="Eukaryota"/>
</dbReference>
<organism evidence="2 3">
    <name type="scientific">Endocarpon pusillum (strain Z07020 / HMAS-L-300199)</name>
    <name type="common">Lichen-forming fungus</name>
    <dbReference type="NCBI Taxonomy" id="1263415"/>
    <lineage>
        <taxon>Eukaryota</taxon>
        <taxon>Fungi</taxon>
        <taxon>Dikarya</taxon>
        <taxon>Ascomycota</taxon>
        <taxon>Pezizomycotina</taxon>
        <taxon>Eurotiomycetes</taxon>
        <taxon>Chaetothyriomycetidae</taxon>
        <taxon>Verrucariales</taxon>
        <taxon>Verrucariaceae</taxon>
        <taxon>Endocarpon</taxon>
    </lineage>
</organism>
<dbReference type="OrthoDB" id="2426273at2759"/>
<sequence length="569" mass="64384">MAHQLDEGFDYNEIRSLMVKDLRIIPQLFKLRSRQQLEELSRTPYLCGWAFQSLRYDRANIAMDLRHFHETYRACFGRRSPICNPGPTQCDGSSSHACKRFKNTAVTNQLMHDQKCEGDCQRLFWCRDSFVNVSGAKAVDIVTTDTTTLRYCKVSVKTLTISHVWSHGQGGRPDDGHPEGTGFNLCLHRRYAELATLLGCESYWMDTPCIPSEKDLRWECIMNITSIFAMSEKTIICDRDIMAMDISYPTVQVYERILATLLVCDWSIRAWTLLESMRGRRGLYLLCLNNRHISVCELLKSVVDNGRIDLTSLFLARGYLFPPVDLGDFELFPGRVVEDPAGRQVQKGFVNIGEAAALLSHRHATRDADDLLIWSLLIGDLEDESPVEMWKRQVDKVIATGFLVSSAQRIQGHPGLGWAPCQPTASRRASDTSLSPKTYPAYDGVETQRGTITAHGLRAKWLVHEFPVVASSTAAEKGTKELQISSLQEPISRITSRYLLGYTRGALLQALPRRGDLQRNIPVPYRGSTAPVMVICGSVDGAKWEWKDIYEWETSDPVPHFDMREILLV</sequence>
<accession>U1HZ59</accession>
<evidence type="ECO:0000313" key="2">
    <source>
        <dbReference type="EMBL" id="ERF76170.1"/>
    </source>
</evidence>
<dbReference type="AlphaFoldDB" id="U1HZ59"/>
<name>U1HZ59_ENDPU</name>
<dbReference type="HOGENOM" id="CLU_015641_1_0_1"/>
<dbReference type="GeneID" id="19236560"/>
<evidence type="ECO:0000256" key="1">
    <source>
        <dbReference type="SAM" id="MobiDB-lite"/>
    </source>
</evidence>
<proteinExistence type="predicted"/>
<dbReference type="OMA" id="GQINDNF"/>
<dbReference type="Proteomes" id="UP000019373">
    <property type="component" value="Unassembled WGS sequence"/>
</dbReference>
<evidence type="ECO:0008006" key="4">
    <source>
        <dbReference type="Google" id="ProtNLM"/>
    </source>
</evidence>
<dbReference type="RefSeq" id="XP_007786636.1">
    <property type="nucleotide sequence ID" value="XM_007788446.1"/>
</dbReference>
<evidence type="ECO:0000313" key="3">
    <source>
        <dbReference type="Proteomes" id="UP000019373"/>
    </source>
</evidence>
<keyword evidence="3" id="KW-1185">Reference proteome</keyword>
<dbReference type="PANTHER" id="PTHR39596">
    <property type="match status" value="1"/>
</dbReference>
<gene>
    <name evidence="2" type="ORF">EPUS_01504</name>
</gene>
<feature type="region of interest" description="Disordered" evidence="1">
    <location>
        <begin position="415"/>
        <end position="435"/>
    </location>
</feature>
<protein>
    <recommendedName>
        <fullName evidence="4">Heterokaryon incompatibility domain-containing protein</fullName>
    </recommendedName>
</protein>
<feature type="compositionally biased region" description="Polar residues" evidence="1">
    <location>
        <begin position="423"/>
        <end position="435"/>
    </location>
</feature>
<reference evidence="3" key="1">
    <citation type="journal article" date="2014" name="BMC Genomics">
        <title>Genome characteristics reveal the impact of lichenization on lichen-forming fungus Endocarpon pusillum Hedwig (Verrucariales, Ascomycota).</title>
        <authorList>
            <person name="Wang Y.-Y."/>
            <person name="Liu B."/>
            <person name="Zhang X.-Y."/>
            <person name="Zhou Q.-M."/>
            <person name="Zhang T."/>
            <person name="Li H."/>
            <person name="Yu Y.-F."/>
            <person name="Zhang X.-L."/>
            <person name="Hao X.-Y."/>
            <person name="Wang M."/>
            <person name="Wang L."/>
            <person name="Wei J.-C."/>
        </authorList>
    </citation>
    <scope>NUCLEOTIDE SEQUENCE [LARGE SCALE GENOMIC DNA]</scope>
    <source>
        <strain evidence="3">Z07020 / HMAS-L-300199</strain>
    </source>
</reference>